<dbReference type="Proteomes" id="UP001515480">
    <property type="component" value="Unassembled WGS sequence"/>
</dbReference>
<evidence type="ECO:0000256" key="1">
    <source>
        <dbReference type="SAM" id="MobiDB-lite"/>
    </source>
</evidence>
<evidence type="ECO:0000313" key="3">
    <source>
        <dbReference type="EMBL" id="KAL1527692.1"/>
    </source>
</evidence>
<reference evidence="3 4" key="1">
    <citation type="journal article" date="2024" name="Science">
        <title>Giant polyketide synthase enzymes in the biosynthesis of giant marine polyether toxins.</title>
        <authorList>
            <person name="Fallon T.R."/>
            <person name="Shende V.V."/>
            <person name="Wierzbicki I.H."/>
            <person name="Pendleton A.L."/>
            <person name="Watervoot N.F."/>
            <person name="Auber R.P."/>
            <person name="Gonzalez D.J."/>
            <person name="Wisecaver J.H."/>
            <person name="Moore B.S."/>
        </authorList>
    </citation>
    <scope>NUCLEOTIDE SEQUENCE [LARGE SCALE GENOMIC DNA]</scope>
    <source>
        <strain evidence="3 4">12B1</strain>
    </source>
</reference>
<evidence type="ECO:0000313" key="4">
    <source>
        <dbReference type="Proteomes" id="UP001515480"/>
    </source>
</evidence>
<comment type="caution">
    <text evidence="3">The sequence shown here is derived from an EMBL/GenBank/DDBJ whole genome shotgun (WGS) entry which is preliminary data.</text>
</comment>
<protein>
    <submittedName>
        <fullName evidence="3">Uncharacterized protein</fullName>
    </submittedName>
</protein>
<proteinExistence type="predicted"/>
<gene>
    <name evidence="3" type="ORF">AB1Y20_009078</name>
    <name evidence="2" type="ORF">AB1Y20_013541</name>
</gene>
<dbReference type="EMBL" id="JBGBPQ010000002">
    <property type="protein sequence ID" value="KAL1527692.1"/>
    <property type="molecule type" value="Genomic_DNA"/>
</dbReference>
<feature type="compositionally biased region" description="Acidic residues" evidence="1">
    <location>
        <begin position="1"/>
        <end position="16"/>
    </location>
</feature>
<dbReference type="AlphaFoldDB" id="A0AB34K2T7"/>
<evidence type="ECO:0000313" key="2">
    <source>
        <dbReference type="EMBL" id="KAL1499025.1"/>
    </source>
</evidence>
<sequence length="70" mass="7155">MALTAEEMEAAMECENDGVASDETGGKRPAEAPPLGEPAPTRGRPPVGPHEDTLGVDASLRGGDPPRSSD</sequence>
<feature type="region of interest" description="Disordered" evidence="1">
    <location>
        <begin position="1"/>
        <end position="70"/>
    </location>
</feature>
<dbReference type="EMBL" id="JBGBPQ010000026">
    <property type="protein sequence ID" value="KAL1499025.1"/>
    <property type="molecule type" value="Genomic_DNA"/>
</dbReference>
<accession>A0AB34K2T7</accession>
<name>A0AB34K2T7_PRYPA</name>
<organism evidence="3 4">
    <name type="scientific">Prymnesium parvum</name>
    <name type="common">Toxic golden alga</name>
    <dbReference type="NCBI Taxonomy" id="97485"/>
    <lineage>
        <taxon>Eukaryota</taxon>
        <taxon>Haptista</taxon>
        <taxon>Haptophyta</taxon>
        <taxon>Prymnesiophyceae</taxon>
        <taxon>Prymnesiales</taxon>
        <taxon>Prymnesiaceae</taxon>
        <taxon>Prymnesium</taxon>
    </lineage>
</organism>
<keyword evidence="4" id="KW-1185">Reference proteome</keyword>